<dbReference type="Pfam" id="PF00271">
    <property type="entry name" value="Helicase_C"/>
    <property type="match status" value="1"/>
</dbReference>
<feature type="domain" description="Helicase ATP-binding" evidence="3">
    <location>
        <begin position="42"/>
        <end position="264"/>
    </location>
</feature>
<evidence type="ECO:0000313" key="5">
    <source>
        <dbReference type="EMBL" id="QGF25162.1"/>
    </source>
</evidence>
<protein>
    <submittedName>
        <fullName evidence="5">DEAD/DEAH box helicase</fullName>
    </submittedName>
</protein>
<evidence type="ECO:0000256" key="1">
    <source>
        <dbReference type="ARBA" id="ARBA00022741"/>
    </source>
</evidence>
<feature type="domain" description="Helicase C-terminal" evidence="4">
    <location>
        <begin position="291"/>
        <end position="442"/>
    </location>
</feature>
<dbReference type="GO" id="GO:0043138">
    <property type="term" value="F:3'-5' DNA helicase activity"/>
    <property type="evidence" value="ECO:0007669"/>
    <property type="project" value="TreeGrafter"/>
</dbReference>
<dbReference type="Gene3D" id="3.40.50.300">
    <property type="entry name" value="P-loop containing nucleotide triphosphate hydrolases"/>
    <property type="match status" value="2"/>
</dbReference>
<dbReference type="PROSITE" id="PS51194">
    <property type="entry name" value="HELICASE_CTER"/>
    <property type="match status" value="1"/>
</dbReference>
<sequence>MHRIPARPGRAVAWPDWVPADLADAFAERGITAPWEHQAVAMDAVRTGRHVLLSTGTASGKSLAYLVPVAAATRETGADPTTVRSTTVTTLHGGPTGVATATAVRPRLTAAQLRADLGAARRSGTALYLAPTKALAHDQSRACRDLQLDDWRVCTLDGDSDDAERAWARDFGTYVLTNPDMLHYSVLPDHARWARLLGSLRYIVLDECHRYRGVFGAHVSAIIRRLRRLAAMYGAEPVVIATSATLDGGAELLADLAGVDSGDVVTVTEDGSPHGHVDLVLWKPEGNHDSESAQLLADCVTEGRQTVAFIASRAMAERVAVTAQELIGPLGRVDAYRAGYLPQDRRRLERDLQTGHLQGVAATNALELGVDIAGLDAVIVSGYPGTRAALWQQAGRAGRRGDDALVLLVARENPLDAYFFAHPDELLDGSVERTVLDPANPYVLGPHLAAAAQEAPLTQDDTRFFGPAMARIADALVAQGALRKRRAGWFWTRPERAATMIDIRGGGARAIDIIDRDTGRLVGVADVGSADRAVHPEAVYLHQGDSWMVDTLDLDNYEATVHRDRPGYTTQPVSTMDIEVLTTAESRPFGPAAVHRGSVRLTGQVIGYLRRDELTGEVWDQTPMVMPEHALETQAMWITIPEEVVSATGLTYPQLAGAVHAAEHTAIGLLPMFASCDRWDIGGVSTVFHPDTGTATIFIHDGQSGGSGYAAEGFRIAERWWAATYERLTSCRCSDGCPSCIQSPKCGNANQTLDKDAARLLLQHLLA</sequence>
<dbReference type="GO" id="GO:0036297">
    <property type="term" value="P:interstrand cross-link repair"/>
    <property type="evidence" value="ECO:0007669"/>
    <property type="project" value="TreeGrafter"/>
</dbReference>
<dbReference type="CDD" id="cd18797">
    <property type="entry name" value="SF2_C_Hrq"/>
    <property type="match status" value="1"/>
</dbReference>
<keyword evidence="5" id="KW-0378">Hydrolase</keyword>
<dbReference type="PANTHER" id="PTHR47957">
    <property type="entry name" value="ATP-DEPENDENT HELICASE HRQ1"/>
    <property type="match status" value="1"/>
</dbReference>
<dbReference type="Pfam" id="PF22982">
    <property type="entry name" value="WHD_HRQ1"/>
    <property type="match status" value="1"/>
</dbReference>
<keyword evidence="5" id="KW-0347">Helicase</keyword>
<dbReference type="InterPro" id="IPR018973">
    <property type="entry name" value="MZB"/>
</dbReference>
<dbReference type="CDD" id="cd17923">
    <property type="entry name" value="DEXHc_Hrq1-like"/>
    <property type="match status" value="1"/>
</dbReference>
<dbReference type="SMART" id="SM00487">
    <property type="entry name" value="DEXDc"/>
    <property type="match status" value="1"/>
</dbReference>
<evidence type="ECO:0000256" key="2">
    <source>
        <dbReference type="ARBA" id="ARBA00022840"/>
    </source>
</evidence>
<dbReference type="SUPFAM" id="SSF52540">
    <property type="entry name" value="P-loop containing nucleoside triphosphate hydrolases"/>
    <property type="match status" value="1"/>
</dbReference>
<reference evidence="5 6" key="1">
    <citation type="submission" date="2019-10" db="EMBL/GenBank/DDBJ databases">
        <title>Genomic analysis of Raineyella sp. CBA3103.</title>
        <authorList>
            <person name="Roh S.W."/>
        </authorList>
    </citation>
    <scope>NUCLEOTIDE SEQUENCE [LARGE SCALE GENOMIC DNA]</scope>
    <source>
        <strain evidence="5 6">CBA3103</strain>
    </source>
</reference>
<dbReference type="GO" id="GO:0003676">
    <property type="term" value="F:nucleic acid binding"/>
    <property type="evidence" value="ECO:0007669"/>
    <property type="project" value="InterPro"/>
</dbReference>
<dbReference type="AlphaFoldDB" id="A0A5Q2FDW4"/>
<accession>A0A5Q2FDW4</accession>
<keyword evidence="2" id="KW-0067">ATP-binding</keyword>
<keyword evidence="6" id="KW-1185">Reference proteome</keyword>
<name>A0A5Q2FDW4_9ACTN</name>
<organism evidence="5 6">
    <name type="scientific">Raineyella fluvialis</name>
    <dbReference type="NCBI Taxonomy" id="2662261"/>
    <lineage>
        <taxon>Bacteria</taxon>
        <taxon>Bacillati</taxon>
        <taxon>Actinomycetota</taxon>
        <taxon>Actinomycetes</taxon>
        <taxon>Propionibacteriales</taxon>
        <taxon>Propionibacteriaceae</taxon>
        <taxon>Raineyella</taxon>
    </lineage>
</organism>
<dbReference type="SMART" id="SM00490">
    <property type="entry name" value="HELICc"/>
    <property type="match status" value="1"/>
</dbReference>
<dbReference type="EMBL" id="CP045725">
    <property type="protein sequence ID" value="QGF25162.1"/>
    <property type="molecule type" value="Genomic_DNA"/>
</dbReference>
<dbReference type="InterPro" id="IPR022307">
    <property type="entry name" value="Helicase_put_actinobac"/>
</dbReference>
<proteinExistence type="predicted"/>
<evidence type="ECO:0000313" key="6">
    <source>
        <dbReference type="Proteomes" id="UP000386847"/>
    </source>
</evidence>
<keyword evidence="1" id="KW-0547">Nucleotide-binding</keyword>
<gene>
    <name evidence="5" type="ORF">Rai3103_09495</name>
</gene>
<evidence type="ECO:0000259" key="4">
    <source>
        <dbReference type="PROSITE" id="PS51194"/>
    </source>
</evidence>
<dbReference type="InterPro" id="IPR011545">
    <property type="entry name" value="DEAD/DEAH_box_helicase_dom"/>
</dbReference>
<dbReference type="PROSITE" id="PS51192">
    <property type="entry name" value="HELICASE_ATP_BIND_1"/>
    <property type="match status" value="1"/>
</dbReference>
<dbReference type="InterPro" id="IPR027417">
    <property type="entry name" value="P-loop_NTPase"/>
</dbReference>
<dbReference type="KEGG" id="rain:Rai3103_09495"/>
<dbReference type="GO" id="GO:0006289">
    <property type="term" value="P:nucleotide-excision repair"/>
    <property type="evidence" value="ECO:0007669"/>
    <property type="project" value="TreeGrafter"/>
</dbReference>
<dbReference type="PANTHER" id="PTHR47957:SF3">
    <property type="entry name" value="ATP-DEPENDENT HELICASE HRQ1"/>
    <property type="match status" value="1"/>
</dbReference>
<dbReference type="Proteomes" id="UP000386847">
    <property type="component" value="Chromosome"/>
</dbReference>
<dbReference type="InterPro" id="IPR014001">
    <property type="entry name" value="Helicase_ATP-bd"/>
</dbReference>
<evidence type="ECO:0000259" key="3">
    <source>
        <dbReference type="PROSITE" id="PS51192"/>
    </source>
</evidence>
<dbReference type="InterPro" id="IPR001650">
    <property type="entry name" value="Helicase_C-like"/>
</dbReference>
<dbReference type="NCBIfam" id="TIGR03817">
    <property type="entry name" value="DECH_helic"/>
    <property type="match status" value="1"/>
</dbReference>
<dbReference type="GO" id="GO:0005524">
    <property type="term" value="F:ATP binding"/>
    <property type="evidence" value="ECO:0007669"/>
    <property type="project" value="UniProtKB-KW"/>
</dbReference>
<dbReference type="Pfam" id="PF09369">
    <property type="entry name" value="MZB"/>
    <property type="match status" value="1"/>
</dbReference>
<dbReference type="InterPro" id="IPR055227">
    <property type="entry name" value="HRQ1_WHD"/>
</dbReference>
<dbReference type="Pfam" id="PF00270">
    <property type="entry name" value="DEAD"/>
    <property type="match status" value="1"/>
</dbReference>